<name>A0ABU1ILB7_9BACL</name>
<organism evidence="1 2">
    <name type="scientific">Desmospora profundinema</name>
    <dbReference type="NCBI Taxonomy" id="1571184"/>
    <lineage>
        <taxon>Bacteria</taxon>
        <taxon>Bacillati</taxon>
        <taxon>Bacillota</taxon>
        <taxon>Bacilli</taxon>
        <taxon>Bacillales</taxon>
        <taxon>Thermoactinomycetaceae</taxon>
        <taxon>Desmospora</taxon>
    </lineage>
</organism>
<protein>
    <recommendedName>
        <fullName evidence="3">TATA-box binding</fullName>
    </recommendedName>
</protein>
<evidence type="ECO:0000313" key="2">
    <source>
        <dbReference type="Proteomes" id="UP001185012"/>
    </source>
</evidence>
<comment type="caution">
    <text evidence="1">The sequence shown here is derived from an EMBL/GenBank/DDBJ whole genome shotgun (WGS) entry which is preliminary data.</text>
</comment>
<gene>
    <name evidence="1" type="ORF">JOE21_001531</name>
</gene>
<dbReference type="InterPro" id="IPR036209">
    <property type="entry name" value="YwmB-like_sf"/>
</dbReference>
<dbReference type="EMBL" id="JAVDQG010000003">
    <property type="protein sequence ID" value="MDR6225533.1"/>
    <property type="molecule type" value="Genomic_DNA"/>
</dbReference>
<dbReference type="SUPFAM" id="SSF143842">
    <property type="entry name" value="YwmB-like"/>
    <property type="match status" value="1"/>
</dbReference>
<dbReference type="Gene3D" id="3.30.360.40">
    <property type="entry name" value="YwmB-like"/>
    <property type="match status" value="1"/>
</dbReference>
<evidence type="ECO:0008006" key="3">
    <source>
        <dbReference type="Google" id="ProtNLM"/>
    </source>
</evidence>
<keyword evidence="2" id="KW-1185">Reference proteome</keyword>
<accession>A0ABU1ILB7</accession>
<sequence length="246" mass="27648">MKKGMVWVLVVWIAGLLTASYTQPDPEESLLETWQAAEIQTERFMLHHGGRLDRSIPKEEIPRLAESLAQAWDLELSEPTVFADGTRWTAKNNWERNIQVQCIVINDRPQQSFSQPYISIQVTGGGHPDRQQLSDARNRIIHTLQQHQIQPRTHFSLQGRISSPTSTMDMSDRKRVIGSVLQRLGAHEVESMDTERTTSVSAYTPLFSGGLTTNGETMNVQVAAKKDDRGNGLILTVGTPIITIEY</sequence>
<reference evidence="1 2" key="1">
    <citation type="submission" date="2023-07" db="EMBL/GenBank/DDBJ databases">
        <title>Genomic Encyclopedia of Type Strains, Phase IV (KMG-IV): sequencing the most valuable type-strain genomes for metagenomic binning, comparative biology and taxonomic classification.</title>
        <authorList>
            <person name="Goeker M."/>
        </authorList>
    </citation>
    <scope>NUCLEOTIDE SEQUENCE [LARGE SCALE GENOMIC DNA]</scope>
    <source>
        <strain evidence="1 2">DSM 45903</strain>
    </source>
</reference>
<dbReference type="Pfam" id="PF08680">
    <property type="entry name" value="DUF1779"/>
    <property type="match status" value="1"/>
</dbReference>
<dbReference type="RefSeq" id="WP_309864325.1">
    <property type="nucleotide sequence ID" value="NZ_JAVDQG010000003.1"/>
</dbReference>
<dbReference type="InterPro" id="IPR014794">
    <property type="entry name" value="DUF1779"/>
</dbReference>
<evidence type="ECO:0000313" key="1">
    <source>
        <dbReference type="EMBL" id="MDR6225533.1"/>
    </source>
</evidence>
<proteinExistence type="predicted"/>
<dbReference type="Proteomes" id="UP001185012">
    <property type="component" value="Unassembled WGS sequence"/>
</dbReference>